<feature type="region of interest" description="Disordered" evidence="1">
    <location>
        <begin position="146"/>
        <end position="169"/>
    </location>
</feature>
<evidence type="ECO:0000256" key="1">
    <source>
        <dbReference type="SAM" id="MobiDB-lite"/>
    </source>
</evidence>
<evidence type="ECO:0000313" key="3">
    <source>
        <dbReference type="Proteomes" id="UP000281553"/>
    </source>
</evidence>
<dbReference type="AlphaFoldDB" id="A0A3P7LHL0"/>
<reference evidence="2 3" key="1">
    <citation type="submission" date="2018-11" db="EMBL/GenBank/DDBJ databases">
        <authorList>
            <consortium name="Pathogen Informatics"/>
        </authorList>
    </citation>
    <scope>NUCLEOTIDE SEQUENCE [LARGE SCALE GENOMIC DNA]</scope>
</reference>
<organism evidence="2 3">
    <name type="scientific">Dibothriocephalus latus</name>
    <name type="common">Fish tapeworm</name>
    <name type="synonym">Diphyllobothrium latum</name>
    <dbReference type="NCBI Taxonomy" id="60516"/>
    <lineage>
        <taxon>Eukaryota</taxon>
        <taxon>Metazoa</taxon>
        <taxon>Spiralia</taxon>
        <taxon>Lophotrochozoa</taxon>
        <taxon>Platyhelminthes</taxon>
        <taxon>Cestoda</taxon>
        <taxon>Eucestoda</taxon>
        <taxon>Diphyllobothriidea</taxon>
        <taxon>Diphyllobothriidae</taxon>
        <taxon>Dibothriocephalus</taxon>
    </lineage>
</organism>
<accession>A0A3P7LHL0</accession>
<dbReference type="EMBL" id="UYRU01065641">
    <property type="protein sequence ID" value="VDN16385.1"/>
    <property type="molecule type" value="Genomic_DNA"/>
</dbReference>
<evidence type="ECO:0000313" key="2">
    <source>
        <dbReference type="EMBL" id="VDN16385.1"/>
    </source>
</evidence>
<proteinExistence type="predicted"/>
<sequence length="169" mass="18084">MQALSGPRRFDEILHACAVPPTSSAPDVSDAVRAWETSDAAVARWLATQLDHPELCSLLDNFNPPQLVDGCWTLVEASEAAGTVDAPSVPARQPPKSSLLSRLQDISKQQMISHIRRLLISHPECISEAFECVQHLQIASVSTVAASPTTASKPASRPSAPRSVSESLP</sequence>
<dbReference type="Proteomes" id="UP000281553">
    <property type="component" value="Unassembled WGS sequence"/>
</dbReference>
<protein>
    <submittedName>
        <fullName evidence="2">Uncharacterized protein</fullName>
    </submittedName>
</protein>
<name>A0A3P7LHL0_DIBLA</name>
<gene>
    <name evidence="2" type="ORF">DILT_LOCUS12216</name>
</gene>
<keyword evidence="3" id="KW-1185">Reference proteome</keyword>